<evidence type="ECO:0000259" key="6">
    <source>
        <dbReference type="Pfam" id="PF01061"/>
    </source>
</evidence>
<accession>A0ABM8Z9A8</accession>
<evidence type="ECO:0000313" key="7">
    <source>
        <dbReference type="EMBL" id="CAH0417811.1"/>
    </source>
</evidence>
<dbReference type="Proteomes" id="UP000789719">
    <property type="component" value="Unassembled WGS sequence"/>
</dbReference>
<name>A0ABM8Z9A8_9LACO</name>
<protein>
    <recommendedName>
        <fullName evidence="6">ABC-2 type transporter transmembrane domain-containing protein</fullName>
    </recommendedName>
</protein>
<comment type="subcellular location">
    <subcellularLocation>
        <location evidence="1">Membrane</location>
        <topology evidence="1">Multi-pass membrane protein</topology>
    </subcellularLocation>
</comment>
<dbReference type="InterPro" id="IPR051784">
    <property type="entry name" value="Nod_factor_ABC_transporter"/>
</dbReference>
<proteinExistence type="predicted"/>
<keyword evidence="3 5" id="KW-1133">Transmembrane helix</keyword>
<evidence type="ECO:0000256" key="5">
    <source>
        <dbReference type="SAM" id="Phobius"/>
    </source>
</evidence>
<feature type="domain" description="ABC-2 type transporter transmembrane" evidence="6">
    <location>
        <begin position="15"/>
        <end position="209"/>
    </location>
</feature>
<evidence type="ECO:0000256" key="3">
    <source>
        <dbReference type="ARBA" id="ARBA00022989"/>
    </source>
</evidence>
<sequence>MNVLINQFTFDFKRDYLRNKSFVFFNLLMPAIFYLLFTKILLKQAPAEFLQTYAISMLVYSISITAFFSLARLLNEDQTNNFQQLLTLMPASRKSYFISLGLLTTIMNLTAALLILLLAIGVNHINITFGQICLTLIAVILVQIPILLAGAIIGLIVKSKNIDAVGNLLVFPLAIISGLWWPLNMLPTWVQGIGKLTPQYLMNDVIIKVLTQHGAILNSGLKLGGWFIIFMIGLGIIEKRKLGK</sequence>
<organism evidence="7 8">
    <name type="scientific">Periweissella ghanensis</name>
    <dbReference type="NCBI Taxonomy" id="467997"/>
    <lineage>
        <taxon>Bacteria</taxon>
        <taxon>Bacillati</taxon>
        <taxon>Bacillota</taxon>
        <taxon>Bacilli</taxon>
        <taxon>Lactobacillales</taxon>
        <taxon>Lactobacillaceae</taxon>
        <taxon>Periweissella</taxon>
    </lineage>
</organism>
<dbReference type="InterPro" id="IPR013525">
    <property type="entry name" value="ABC2_TM"/>
</dbReference>
<dbReference type="EMBL" id="CAKKNT010000002">
    <property type="protein sequence ID" value="CAH0417811.1"/>
    <property type="molecule type" value="Genomic_DNA"/>
</dbReference>
<gene>
    <name evidence="7" type="ORF">WGH24286_00226</name>
</gene>
<keyword evidence="2 5" id="KW-0812">Transmembrane</keyword>
<dbReference type="PANTHER" id="PTHR43229:SF2">
    <property type="entry name" value="NODULATION PROTEIN J"/>
    <property type="match status" value="1"/>
</dbReference>
<feature type="transmembrane region" description="Helical" evidence="5">
    <location>
        <begin position="21"/>
        <end position="42"/>
    </location>
</feature>
<evidence type="ECO:0000313" key="8">
    <source>
        <dbReference type="Proteomes" id="UP000789719"/>
    </source>
</evidence>
<evidence type="ECO:0000256" key="1">
    <source>
        <dbReference type="ARBA" id="ARBA00004141"/>
    </source>
</evidence>
<feature type="transmembrane region" description="Helical" evidence="5">
    <location>
        <begin position="215"/>
        <end position="237"/>
    </location>
</feature>
<evidence type="ECO:0000256" key="2">
    <source>
        <dbReference type="ARBA" id="ARBA00022692"/>
    </source>
</evidence>
<feature type="transmembrane region" description="Helical" evidence="5">
    <location>
        <begin position="96"/>
        <end position="122"/>
    </location>
</feature>
<dbReference type="PANTHER" id="PTHR43229">
    <property type="entry name" value="NODULATION PROTEIN J"/>
    <property type="match status" value="1"/>
</dbReference>
<comment type="caution">
    <text evidence="7">The sequence shown here is derived from an EMBL/GenBank/DDBJ whole genome shotgun (WGS) entry which is preliminary data.</text>
</comment>
<feature type="transmembrane region" description="Helical" evidence="5">
    <location>
        <begin position="54"/>
        <end position="75"/>
    </location>
</feature>
<evidence type="ECO:0000256" key="4">
    <source>
        <dbReference type="ARBA" id="ARBA00023136"/>
    </source>
</evidence>
<dbReference type="PIRSF" id="PIRSF006648">
    <property type="entry name" value="DrrB"/>
    <property type="match status" value="1"/>
</dbReference>
<feature type="transmembrane region" description="Helical" evidence="5">
    <location>
        <begin position="128"/>
        <end position="157"/>
    </location>
</feature>
<keyword evidence="4 5" id="KW-0472">Membrane</keyword>
<keyword evidence="8" id="KW-1185">Reference proteome</keyword>
<feature type="transmembrane region" description="Helical" evidence="5">
    <location>
        <begin position="164"/>
        <end position="183"/>
    </location>
</feature>
<reference evidence="7 8" key="1">
    <citation type="submission" date="2021-11" db="EMBL/GenBank/DDBJ databases">
        <authorList>
            <person name="Depoorter E."/>
        </authorList>
    </citation>
    <scope>NUCLEOTIDE SEQUENCE [LARGE SCALE GENOMIC DNA]</scope>
    <source>
        <strain evidence="7 8">LMG 24286</strain>
    </source>
</reference>
<dbReference type="RefSeq" id="WP_230097937.1">
    <property type="nucleotide sequence ID" value="NZ_CAKKNT010000002.1"/>
</dbReference>
<dbReference type="InterPro" id="IPR000412">
    <property type="entry name" value="ABC_2_transport"/>
</dbReference>
<dbReference type="Pfam" id="PF01061">
    <property type="entry name" value="ABC2_membrane"/>
    <property type="match status" value="1"/>
</dbReference>